<organism evidence="8">
    <name type="scientific">marine metagenome</name>
    <dbReference type="NCBI Taxonomy" id="408172"/>
    <lineage>
        <taxon>unclassified sequences</taxon>
        <taxon>metagenomes</taxon>
        <taxon>ecological metagenomes</taxon>
    </lineage>
</organism>
<evidence type="ECO:0000256" key="6">
    <source>
        <dbReference type="ARBA" id="ARBA00022801"/>
    </source>
</evidence>
<evidence type="ECO:0000256" key="7">
    <source>
        <dbReference type="ARBA" id="ARBA00022833"/>
    </source>
</evidence>
<evidence type="ECO:0000256" key="1">
    <source>
        <dbReference type="ARBA" id="ARBA00001947"/>
    </source>
</evidence>
<evidence type="ECO:0000313" key="8">
    <source>
        <dbReference type="EMBL" id="SVC27799.1"/>
    </source>
</evidence>
<reference evidence="8" key="1">
    <citation type="submission" date="2018-05" db="EMBL/GenBank/DDBJ databases">
        <authorList>
            <person name="Lanie J.A."/>
            <person name="Ng W.-L."/>
            <person name="Kazmierczak K.M."/>
            <person name="Andrzejewski T.M."/>
            <person name="Davidsen T.M."/>
            <person name="Wayne K.J."/>
            <person name="Tettelin H."/>
            <person name="Glass J.I."/>
            <person name="Rusch D."/>
            <person name="Podicherti R."/>
            <person name="Tsui H.-C.T."/>
            <person name="Winkler M.E."/>
        </authorList>
    </citation>
    <scope>NUCLEOTIDE SEQUENCE</scope>
</reference>
<keyword evidence="4" id="KW-0479">Metal-binding</keyword>
<dbReference type="GO" id="GO:0006364">
    <property type="term" value="P:rRNA processing"/>
    <property type="evidence" value="ECO:0007669"/>
    <property type="project" value="InterPro"/>
</dbReference>
<dbReference type="PANTHER" id="PTHR46986">
    <property type="entry name" value="ENDORIBONUCLEASE YBEY, CHLOROPLASTIC"/>
    <property type="match status" value="1"/>
</dbReference>
<keyword evidence="7" id="KW-0862">Zinc</keyword>
<accession>A0A382KU25</accession>
<evidence type="ECO:0000256" key="4">
    <source>
        <dbReference type="ARBA" id="ARBA00022723"/>
    </source>
</evidence>
<dbReference type="SUPFAM" id="SSF55486">
    <property type="entry name" value="Metalloproteases ('zincins'), catalytic domain"/>
    <property type="match status" value="1"/>
</dbReference>
<dbReference type="HAMAP" id="MF_00009">
    <property type="entry name" value="Endoribonucl_YbeY"/>
    <property type="match status" value="1"/>
</dbReference>
<dbReference type="GO" id="GO:0004222">
    <property type="term" value="F:metalloendopeptidase activity"/>
    <property type="evidence" value="ECO:0007669"/>
    <property type="project" value="InterPro"/>
</dbReference>
<dbReference type="Pfam" id="PF02130">
    <property type="entry name" value="YbeY"/>
    <property type="match status" value="1"/>
</dbReference>
<dbReference type="PROSITE" id="PS01306">
    <property type="entry name" value="UPF0054"/>
    <property type="match status" value="1"/>
</dbReference>
<dbReference type="GO" id="GO:0046872">
    <property type="term" value="F:metal ion binding"/>
    <property type="evidence" value="ECO:0007669"/>
    <property type="project" value="UniProtKB-KW"/>
</dbReference>
<dbReference type="NCBIfam" id="TIGR00043">
    <property type="entry name" value="rRNA maturation RNase YbeY"/>
    <property type="match status" value="1"/>
</dbReference>
<evidence type="ECO:0000256" key="5">
    <source>
        <dbReference type="ARBA" id="ARBA00022759"/>
    </source>
</evidence>
<proteinExistence type="inferred from homology"/>
<dbReference type="EMBL" id="UINC01082746">
    <property type="protein sequence ID" value="SVC27799.1"/>
    <property type="molecule type" value="Genomic_DNA"/>
</dbReference>
<dbReference type="GO" id="GO:0004519">
    <property type="term" value="F:endonuclease activity"/>
    <property type="evidence" value="ECO:0007669"/>
    <property type="project" value="UniProtKB-KW"/>
</dbReference>
<protein>
    <submittedName>
        <fullName evidence="8">Uncharacterized protein</fullName>
    </submittedName>
</protein>
<dbReference type="InterPro" id="IPR020549">
    <property type="entry name" value="YbeY_CS"/>
</dbReference>
<gene>
    <name evidence="8" type="ORF">METZ01_LOCUS280653</name>
</gene>
<sequence>MSNINIHFDTNLTINFNSKDVPRYIPSIFKILNLDPSTQINILFVDNNKIAELNSEFRGILEPTDILSFSPDFSGTYYGTKKLKKLNNIEFPKHSNNNKILIGDLAISLEYIKNQSENKKIIFDNEIKKLIIHGILHLNGYDHENIKDEKKMTEKQNYILNQI</sequence>
<evidence type="ECO:0000256" key="3">
    <source>
        <dbReference type="ARBA" id="ARBA00022722"/>
    </source>
</evidence>
<dbReference type="Gene3D" id="3.40.390.30">
    <property type="entry name" value="Metalloproteases ('zincins'), catalytic domain"/>
    <property type="match status" value="1"/>
</dbReference>
<evidence type="ECO:0000256" key="2">
    <source>
        <dbReference type="ARBA" id="ARBA00010875"/>
    </source>
</evidence>
<name>A0A382KU25_9ZZZZ</name>
<comment type="similarity">
    <text evidence="2">Belongs to the endoribonuclease YbeY family.</text>
</comment>
<keyword evidence="3" id="KW-0540">Nuclease</keyword>
<dbReference type="PANTHER" id="PTHR46986:SF1">
    <property type="entry name" value="ENDORIBONUCLEASE YBEY, CHLOROPLASTIC"/>
    <property type="match status" value="1"/>
</dbReference>
<dbReference type="InterPro" id="IPR002036">
    <property type="entry name" value="YbeY"/>
</dbReference>
<dbReference type="AlphaFoldDB" id="A0A382KU25"/>
<keyword evidence="5" id="KW-0255">Endonuclease</keyword>
<keyword evidence="6" id="KW-0378">Hydrolase</keyword>
<comment type="cofactor">
    <cofactor evidence="1">
        <name>Zn(2+)</name>
        <dbReference type="ChEBI" id="CHEBI:29105"/>
    </cofactor>
</comment>
<dbReference type="InterPro" id="IPR023091">
    <property type="entry name" value="MetalPrtase_cat_dom_sf_prd"/>
</dbReference>